<feature type="binding site" evidence="5">
    <location>
        <position position="399"/>
    </location>
    <ligand>
        <name>S-adenosyl-L-methionine</name>
        <dbReference type="ChEBI" id="CHEBI:59789"/>
    </ligand>
</feature>
<feature type="domain" description="SAM-dependent MTase RsmB/NOP-type" evidence="6">
    <location>
        <begin position="249"/>
        <end position="536"/>
    </location>
</feature>
<evidence type="ECO:0000256" key="3">
    <source>
        <dbReference type="ARBA" id="ARBA00022691"/>
    </source>
</evidence>
<dbReference type="GO" id="GO:0003723">
    <property type="term" value="F:RNA binding"/>
    <property type="evidence" value="ECO:0007669"/>
    <property type="project" value="UniProtKB-UniRule"/>
</dbReference>
<evidence type="ECO:0000256" key="5">
    <source>
        <dbReference type="PROSITE-ProRule" id="PRU01023"/>
    </source>
</evidence>
<dbReference type="EMBL" id="CDMY01000528">
    <property type="protein sequence ID" value="CEM20440.1"/>
    <property type="molecule type" value="Genomic_DNA"/>
</dbReference>
<keyword evidence="1 5" id="KW-0489">Methyltransferase</keyword>
<dbReference type="InterPro" id="IPR023267">
    <property type="entry name" value="RCMT"/>
</dbReference>
<dbReference type="InParanoid" id="A0A0G4FYK0"/>
<dbReference type="PROSITE" id="PS51686">
    <property type="entry name" value="SAM_MT_RSMB_NOP"/>
    <property type="match status" value="1"/>
</dbReference>
<accession>A0A0G4FYK0</accession>
<keyword evidence="3 5" id="KW-0949">S-adenosyl-L-methionine</keyword>
<gene>
    <name evidence="7" type="ORF">Vbra_9533</name>
</gene>
<feature type="binding site" evidence="5">
    <location>
        <position position="372"/>
    </location>
    <ligand>
        <name>S-adenosyl-L-methionine</name>
        <dbReference type="ChEBI" id="CHEBI:59789"/>
    </ligand>
</feature>
<dbReference type="PANTHER" id="PTHR22807:SF53">
    <property type="entry name" value="RIBOSOMAL RNA SMALL SUBUNIT METHYLTRANSFERASE B-RELATED"/>
    <property type="match status" value="1"/>
</dbReference>
<dbReference type="PhylomeDB" id="A0A0G4FYK0"/>
<protein>
    <recommendedName>
        <fullName evidence="6">SAM-dependent MTase RsmB/NOP-type domain-containing protein</fullName>
    </recommendedName>
</protein>
<feature type="binding site" evidence="5">
    <location>
        <position position="416"/>
    </location>
    <ligand>
        <name>S-adenosyl-L-methionine</name>
        <dbReference type="ChEBI" id="CHEBI:59789"/>
    </ligand>
</feature>
<evidence type="ECO:0000256" key="4">
    <source>
        <dbReference type="ARBA" id="ARBA00022884"/>
    </source>
</evidence>
<dbReference type="Gene3D" id="3.40.50.150">
    <property type="entry name" value="Vaccinia Virus protein VP39"/>
    <property type="match status" value="1"/>
</dbReference>
<dbReference type="InterPro" id="IPR001678">
    <property type="entry name" value="MeTrfase_RsmB-F_NOP2_dom"/>
</dbReference>
<dbReference type="PRINTS" id="PR02008">
    <property type="entry name" value="RCMTFAMILY"/>
</dbReference>
<dbReference type="InterPro" id="IPR029063">
    <property type="entry name" value="SAM-dependent_MTases_sf"/>
</dbReference>
<evidence type="ECO:0000313" key="8">
    <source>
        <dbReference type="Proteomes" id="UP000041254"/>
    </source>
</evidence>
<evidence type="ECO:0000256" key="1">
    <source>
        <dbReference type="ARBA" id="ARBA00022603"/>
    </source>
</evidence>
<name>A0A0G4FYK0_VITBC</name>
<dbReference type="SUPFAM" id="SSF53335">
    <property type="entry name" value="S-adenosyl-L-methionine-dependent methyltransferases"/>
    <property type="match status" value="1"/>
</dbReference>
<dbReference type="GO" id="GO:0008173">
    <property type="term" value="F:RNA methyltransferase activity"/>
    <property type="evidence" value="ECO:0007669"/>
    <property type="project" value="InterPro"/>
</dbReference>
<dbReference type="Proteomes" id="UP000041254">
    <property type="component" value="Unassembled WGS sequence"/>
</dbReference>
<keyword evidence="4 5" id="KW-0694">RNA-binding</keyword>
<keyword evidence="8" id="KW-1185">Reference proteome</keyword>
<comment type="caution">
    <text evidence="5">Lacks conserved residue(s) required for the propagation of feature annotation.</text>
</comment>
<dbReference type="CDD" id="cd02440">
    <property type="entry name" value="AdoMet_MTases"/>
    <property type="match status" value="1"/>
</dbReference>
<reference evidence="7 8" key="1">
    <citation type="submission" date="2014-11" db="EMBL/GenBank/DDBJ databases">
        <authorList>
            <person name="Zhu J."/>
            <person name="Qi W."/>
            <person name="Song R."/>
        </authorList>
    </citation>
    <scope>NUCLEOTIDE SEQUENCE [LARGE SCALE GENOMIC DNA]</scope>
</reference>
<sequence length="543" mass="58579">MPGAQEEDQTAHEGHSERKILQTEVSAVRTEEAPFHAGEVCVGALRRIYDRRGRGNAENAVKKAIAQLGDHEQKDPVSRAFVADSVLGVVVRWLTLHFVLVTLLTSVAQSEAAAGALSREGNGLSAADVGVLNGFQRPGEGKAYEGLTAEGRDFLVRALLLIYWDTFMPAHLRGCCGPKSRDGQAAFLDGRSAEDESRRALAEAIVDAQRQMCTDQLLAGQPLWVRSSLPEWLVSKWESEYGTETAEMVAMASCQRGTTTLRVNSLKTTREAFLASLRERNVNASPTKTSPYGVTLEARRPRGVSLRELGGWHSGDFELQDEGSQLIACACRQLDGPQAATSPLIIDLCAGRGGKTLALAAMYPSGRIYAYDTDHTRLDDIEWRLPRSHASSCVSVVRDGQQLAALKGKADIVLVDAPCSSLGALRRHPGLRWQLNQTETTLPALQTAILLGARDYVRPGGLLVYATCALSRHENDHVAAVMDRQSGFAPCPCPLLTSAINAGELCGEVGRSGHCTLFPSGGGGTDGFFVARWTREDTGVAEM</sequence>
<dbReference type="STRING" id="1169540.A0A0G4FYK0"/>
<proteinExistence type="inferred from homology"/>
<comment type="similarity">
    <text evidence="5">Belongs to the class I-like SAM-binding methyltransferase superfamily. RsmB/NOP family.</text>
</comment>
<evidence type="ECO:0000259" key="6">
    <source>
        <dbReference type="PROSITE" id="PS51686"/>
    </source>
</evidence>
<dbReference type="InterPro" id="IPR049560">
    <property type="entry name" value="MeTrfase_RsmB-F_NOP2_cat"/>
</dbReference>
<evidence type="ECO:0000256" key="2">
    <source>
        <dbReference type="ARBA" id="ARBA00022679"/>
    </source>
</evidence>
<keyword evidence="2 5" id="KW-0808">Transferase</keyword>
<dbReference type="VEuPathDB" id="CryptoDB:Vbra_9533"/>
<dbReference type="AlphaFoldDB" id="A0A0G4FYK0"/>
<dbReference type="Pfam" id="PF22458">
    <property type="entry name" value="RsmF-B_ferredox"/>
    <property type="match status" value="1"/>
</dbReference>
<feature type="active site" description="Nucleophile" evidence="5">
    <location>
        <position position="468"/>
    </location>
</feature>
<organism evidence="7 8">
    <name type="scientific">Vitrella brassicaformis (strain CCMP3155)</name>
    <dbReference type="NCBI Taxonomy" id="1169540"/>
    <lineage>
        <taxon>Eukaryota</taxon>
        <taxon>Sar</taxon>
        <taxon>Alveolata</taxon>
        <taxon>Colpodellida</taxon>
        <taxon>Vitrellaceae</taxon>
        <taxon>Vitrella</taxon>
    </lineage>
</organism>
<dbReference type="Pfam" id="PF01189">
    <property type="entry name" value="Methyltr_RsmB-F"/>
    <property type="match status" value="1"/>
</dbReference>
<dbReference type="OrthoDB" id="4418812at2759"/>
<evidence type="ECO:0000313" key="7">
    <source>
        <dbReference type="EMBL" id="CEM20440.1"/>
    </source>
</evidence>
<dbReference type="InterPro" id="IPR054728">
    <property type="entry name" value="RsmB-like_ferredoxin"/>
</dbReference>
<dbReference type="PANTHER" id="PTHR22807">
    <property type="entry name" value="NOP2 YEAST -RELATED NOL1/NOP2/FMU SUN DOMAIN-CONTAINING"/>
    <property type="match status" value="1"/>
</dbReference>
<dbReference type="GO" id="GO:0001510">
    <property type="term" value="P:RNA methylation"/>
    <property type="evidence" value="ECO:0007669"/>
    <property type="project" value="InterPro"/>
</dbReference>